<gene>
    <name evidence="1" type="ORF">DCAR_0519075</name>
</gene>
<dbReference type="PANTHER" id="PTHR47718">
    <property type="entry name" value="OS01G0519700 PROTEIN"/>
    <property type="match status" value="1"/>
</dbReference>
<accession>A0AAF1B102</accession>
<proteinExistence type="predicted"/>
<organism evidence="1 2">
    <name type="scientific">Daucus carota subsp. sativus</name>
    <name type="common">Carrot</name>
    <dbReference type="NCBI Taxonomy" id="79200"/>
    <lineage>
        <taxon>Eukaryota</taxon>
        <taxon>Viridiplantae</taxon>
        <taxon>Streptophyta</taxon>
        <taxon>Embryophyta</taxon>
        <taxon>Tracheophyta</taxon>
        <taxon>Spermatophyta</taxon>
        <taxon>Magnoliopsida</taxon>
        <taxon>eudicotyledons</taxon>
        <taxon>Gunneridae</taxon>
        <taxon>Pentapetalae</taxon>
        <taxon>asterids</taxon>
        <taxon>campanulids</taxon>
        <taxon>Apiales</taxon>
        <taxon>Apiaceae</taxon>
        <taxon>Apioideae</taxon>
        <taxon>Scandiceae</taxon>
        <taxon>Daucinae</taxon>
        <taxon>Daucus</taxon>
        <taxon>Daucus sect. Daucus</taxon>
    </lineage>
</organism>
<reference evidence="1" key="1">
    <citation type="journal article" date="2016" name="Nat. Genet.">
        <title>A high-quality carrot genome assembly provides new insights into carotenoid accumulation and asterid genome evolution.</title>
        <authorList>
            <person name="Iorizzo M."/>
            <person name="Ellison S."/>
            <person name="Senalik D."/>
            <person name="Zeng P."/>
            <person name="Satapoomin P."/>
            <person name="Huang J."/>
            <person name="Bowman M."/>
            <person name="Iovene M."/>
            <person name="Sanseverino W."/>
            <person name="Cavagnaro P."/>
            <person name="Yildiz M."/>
            <person name="Macko-Podgorni A."/>
            <person name="Moranska E."/>
            <person name="Grzebelus E."/>
            <person name="Grzebelus D."/>
            <person name="Ashrafi H."/>
            <person name="Zheng Z."/>
            <person name="Cheng S."/>
            <person name="Spooner D."/>
            <person name="Van Deynze A."/>
            <person name="Simon P."/>
        </authorList>
    </citation>
    <scope>NUCLEOTIDE SEQUENCE</scope>
    <source>
        <tissue evidence="1">Leaf</tissue>
    </source>
</reference>
<protein>
    <recommendedName>
        <fullName evidence="3">Protein FAR1-RELATED SEQUENCE</fullName>
    </recommendedName>
</protein>
<evidence type="ECO:0008006" key="3">
    <source>
        <dbReference type="Google" id="ProtNLM"/>
    </source>
</evidence>
<dbReference type="AlphaFoldDB" id="A0AAF1B102"/>
<evidence type="ECO:0000313" key="2">
    <source>
        <dbReference type="Proteomes" id="UP000077755"/>
    </source>
</evidence>
<evidence type="ECO:0000313" key="1">
    <source>
        <dbReference type="EMBL" id="WOG99720.1"/>
    </source>
</evidence>
<reference evidence="1" key="2">
    <citation type="submission" date="2022-03" db="EMBL/GenBank/DDBJ databases">
        <title>Draft title - Genomic analysis of global carrot germplasm unveils the trajectory of domestication and the origin of high carotenoid orange carrot.</title>
        <authorList>
            <person name="Iorizzo M."/>
            <person name="Ellison S."/>
            <person name="Senalik D."/>
            <person name="Macko-Podgorni A."/>
            <person name="Grzebelus D."/>
            <person name="Bostan H."/>
            <person name="Rolling W."/>
            <person name="Curaba J."/>
            <person name="Simon P."/>
        </authorList>
    </citation>
    <scope>NUCLEOTIDE SEQUENCE</scope>
    <source>
        <tissue evidence="1">Leaf</tissue>
    </source>
</reference>
<keyword evidence="2" id="KW-1185">Reference proteome</keyword>
<dbReference type="EMBL" id="CP093347">
    <property type="protein sequence ID" value="WOG99720.1"/>
    <property type="molecule type" value="Genomic_DNA"/>
</dbReference>
<sequence>MTFSKNDCENYMRTIKRLRLAEGDAVAFQNYFNKTQSIDSKFYYSMNFDDENKIKNLSWVMHES</sequence>
<dbReference type="Proteomes" id="UP000077755">
    <property type="component" value="Chromosome 5"/>
</dbReference>
<name>A0AAF1B102_DAUCS</name>